<evidence type="ECO:0000313" key="18">
    <source>
        <dbReference type="Proteomes" id="UP000838412"/>
    </source>
</evidence>
<evidence type="ECO:0000256" key="8">
    <source>
        <dbReference type="ARBA" id="ARBA00022989"/>
    </source>
</evidence>
<proteinExistence type="inferred from homology"/>
<evidence type="ECO:0000256" key="13">
    <source>
        <dbReference type="ARBA" id="ARBA00036348"/>
    </source>
</evidence>
<comment type="catalytic activity">
    <reaction evidence="15">
        <text>a 3-O-[N-acetyl-alpha-neuraminyl-(2-&gt;3)-beta-D-galactosyl-(1-&gt;3)-N-acetyl-alpha-D-galactosaminyl]-L-threonyl-[protein] + CMP-N-acetyl-beta-neuraminate = a 3-O-{alpha-Neu5Ac-(2-&gt;3)-beta-D-Gal-(1-&gt;3)-[alpha-Neu5Ac-(2-&gt;6)]-alpha-D-GalNAc}-L-threonyl-[protein] + CMP + H(+)</text>
        <dbReference type="Rhea" id="RHEA:81659"/>
        <dbReference type="Rhea" id="RHEA-COMP:14417"/>
        <dbReference type="Rhea" id="RHEA-COMP:16763"/>
        <dbReference type="ChEBI" id="CHEBI:15378"/>
        <dbReference type="ChEBI" id="CHEBI:57812"/>
        <dbReference type="ChEBI" id="CHEBI:60377"/>
        <dbReference type="ChEBI" id="CHEBI:139598"/>
        <dbReference type="ChEBI" id="CHEBI:156398"/>
    </reaction>
    <physiologicalReaction direction="left-to-right" evidence="15">
        <dbReference type="Rhea" id="RHEA:81660"/>
    </physiologicalReaction>
</comment>
<dbReference type="InterPro" id="IPR038578">
    <property type="entry name" value="GT29-like_sf"/>
</dbReference>
<keyword evidence="10" id="KW-0472">Membrane</keyword>
<protein>
    <recommendedName>
        <fullName evidence="14">alpha-N-acetylgalactosaminide alpha-2,6-sialyltransferase</fullName>
        <ecNumber evidence="14">2.4.3.3</ecNumber>
    </recommendedName>
</protein>
<evidence type="ECO:0000256" key="1">
    <source>
        <dbReference type="ARBA" id="ARBA00004323"/>
    </source>
</evidence>
<comment type="catalytic activity">
    <reaction evidence="13">
        <text>a beta-D-galactosyl-(1-&gt;3)-N-acetyl-alpha-D-galactosaminyl derivative + CMP-N-acetyl-beta-neuraminate = a beta-D-galactosyl-(1-&gt;3)-[N-acetyl-alpha-neuraminyl-(2-&gt;6)]-N-acetyl-alpha-D-galactosaminyl derivative + CMP + H(+)</text>
        <dbReference type="Rhea" id="RHEA:11136"/>
        <dbReference type="ChEBI" id="CHEBI:15378"/>
        <dbReference type="ChEBI" id="CHEBI:57812"/>
        <dbReference type="ChEBI" id="CHEBI:60377"/>
        <dbReference type="ChEBI" id="CHEBI:133470"/>
        <dbReference type="ChEBI" id="CHEBI:140764"/>
        <dbReference type="EC" id="2.4.3.3"/>
    </reaction>
    <physiologicalReaction direction="left-to-right" evidence="13">
        <dbReference type="Rhea" id="RHEA:11137"/>
    </physiologicalReaction>
</comment>
<keyword evidence="18" id="KW-1185">Reference proteome</keyword>
<evidence type="ECO:0000256" key="5">
    <source>
        <dbReference type="ARBA" id="ARBA00022679"/>
    </source>
</evidence>
<dbReference type="Gene3D" id="3.90.1480.20">
    <property type="entry name" value="Glycosyl transferase family 29"/>
    <property type="match status" value="1"/>
</dbReference>
<evidence type="ECO:0000256" key="3">
    <source>
        <dbReference type="ARBA" id="ARBA00006003"/>
    </source>
</evidence>
<evidence type="ECO:0000256" key="11">
    <source>
        <dbReference type="ARBA" id="ARBA00023157"/>
    </source>
</evidence>
<comment type="subcellular location">
    <subcellularLocation>
        <location evidence="1">Golgi apparatus membrane</location>
        <topology evidence="1">Single-pass type II membrane protein</topology>
    </subcellularLocation>
</comment>
<comment type="pathway">
    <text evidence="2">Protein modification; protein glycosylation.</text>
</comment>
<keyword evidence="4" id="KW-0328">Glycosyltransferase</keyword>
<keyword evidence="6" id="KW-0812">Transmembrane</keyword>
<evidence type="ECO:0000256" key="12">
    <source>
        <dbReference type="ARBA" id="ARBA00023180"/>
    </source>
</evidence>
<evidence type="ECO:0000256" key="9">
    <source>
        <dbReference type="ARBA" id="ARBA00023034"/>
    </source>
</evidence>
<dbReference type="Pfam" id="PF00777">
    <property type="entry name" value="Glyco_transf_29"/>
    <property type="match status" value="1"/>
</dbReference>
<dbReference type="GO" id="GO:0001665">
    <property type="term" value="F:alpha-N-acetylgalactosaminide alpha-2,6-sialyltransferase activity"/>
    <property type="evidence" value="ECO:0007669"/>
    <property type="project" value="UniProtKB-EC"/>
</dbReference>
<evidence type="ECO:0000256" key="2">
    <source>
        <dbReference type="ARBA" id="ARBA00004922"/>
    </source>
</evidence>
<evidence type="ECO:0000256" key="14">
    <source>
        <dbReference type="ARBA" id="ARBA00039109"/>
    </source>
</evidence>
<evidence type="ECO:0000313" key="17">
    <source>
        <dbReference type="EMBL" id="CAH1230917.1"/>
    </source>
</evidence>
<comment type="similarity">
    <text evidence="3">Belongs to the glycosyltransferase 29 family.</text>
</comment>
<evidence type="ECO:0000256" key="4">
    <source>
        <dbReference type="ARBA" id="ARBA00022676"/>
    </source>
</evidence>
<dbReference type="EMBL" id="OV696686">
    <property type="protein sequence ID" value="CAH1230917.1"/>
    <property type="molecule type" value="Genomic_DNA"/>
</dbReference>
<keyword evidence="5" id="KW-0808">Transferase</keyword>
<dbReference type="EC" id="2.4.3.3" evidence="14"/>
<organism evidence="17 18">
    <name type="scientific">Branchiostoma lanceolatum</name>
    <name type="common">Common lancelet</name>
    <name type="synonym">Amphioxus lanceolatum</name>
    <dbReference type="NCBI Taxonomy" id="7740"/>
    <lineage>
        <taxon>Eukaryota</taxon>
        <taxon>Metazoa</taxon>
        <taxon>Chordata</taxon>
        <taxon>Cephalochordata</taxon>
        <taxon>Leptocardii</taxon>
        <taxon>Amphioxiformes</taxon>
        <taxon>Branchiostomatidae</taxon>
        <taxon>Branchiostoma</taxon>
    </lineage>
</organism>
<evidence type="ECO:0000256" key="10">
    <source>
        <dbReference type="ARBA" id="ARBA00023136"/>
    </source>
</evidence>
<name>A0A8J9VLD9_BRALA</name>
<keyword evidence="8" id="KW-1133">Transmembrane helix</keyword>
<evidence type="ECO:0000256" key="7">
    <source>
        <dbReference type="ARBA" id="ARBA00022968"/>
    </source>
</evidence>
<evidence type="ECO:0000256" key="15">
    <source>
        <dbReference type="ARBA" id="ARBA00050664"/>
    </source>
</evidence>
<comment type="catalytic activity">
    <reaction evidence="16">
        <text>a 3-O-[N-acetyl-alpha-D-galactosaminyl]-L-threonyl-[protein] + CMP-N-acetyl-beta-neuraminate = a 3-O-[N-acetyl-alpha-neuraminosyl-(2-&gt;6)-N-acetyl-alpha-D-galactosaminyl]-L-threonyl-[protein] + CMP + H(+)</text>
        <dbReference type="Rhea" id="RHEA:81643"/>
        <dbReference type="Rhea" id="RHEA-COMP:11689"/>
        <dbReference type="Rhea" id="RHEA-COMP:19720"/>
        <dbReference type="ChEBI" id="CHEBI:15378"/>
        <dbReference type="ChEBI" id="CHEBI:57812"/>
        <dbReference type="ChEBI" id="CHEBI:60377"/>
        <dbReference type="ChEBI" id="CHEBI:87075"/>
        <dbReference type="ChEBI" id="CHEBI:231970"/>
    </reaction>
    <physiologicalReaction direction="left-to-right" evidence="16">
        <dbReference type="Rhea" id="RHEA:81644"/>
    </physiologicalReaction>
</comment>
<dbReference type="GO" id="GO:0000139">
    <property type="term" value="C:Golgi membrane"/>
    <property type="evidence" value="ECO:0007669"/>
    <property type="project" value="UniProtKB-SubCell"/>
</dbReference>
<reference evidence="17" key="1">
    <citation type="submission" date="2022-01" db="EMBL/GenBank/DDBJ databases">
        <authorList>
            <person name="Braso-Vives M."/>
        </authorList>
    </citation>
    <scope>NUCLEOTIDE SEQUENCE</scope>
</reference>
<keyword evidence="9" id="KW-0333">Golgi apparatus</keyword>
<dbReference type="PANTHER" id="PTHR45941:SF6">
    <property type="entry name" value="ALPHA-N-ACETYLGALACTOSAMINIDE ALPHA-2,6-SIALYLTRANSFERASE 2-LIKE"/>
    <property type="match status" value="1"/>
</dbReference>
<keyword evidence="11" id="KW-1015">Disulfide bond</keyword>
<dbReference type="AlphaFoldDB" id="A0A8J9VLD9"/>
<evidence type="ECO:0000256" key="6">
    <source>
        <dbReference type="ARBA" id="ARBA00022692"/>
    </source>
</evidence>
<evidence type="ECO:0000256" key="16">
    <source>
        <dbReference type="ARBA" id="ARBA00052285"/>
    </source>
</evidence>
<dbReference type="FunFam" id="3.90.1480.20:FF:000015">
    <property type="entry name" value="Lactosylceramide alpha-2,3-sialyltransferase"/>
    <property type="match status" value="1"/>
</dbReference>
<dbReference type="InterPro" id="IPR001675">
    <property type="entry name" value="Glyco_trans_29"/>
</dbReference>
<keyword evidence="12" id="KW-0325">Glycoprotein</keyword>
<gene>
    <name evidence="17" type="primary">ST6GALNAC2</name>
    <name evidence="17" type="ORF">BLAG_LOCUS1176</name>
</gene>
<dbReference type="Proteomes" id="UP000838412">
    <property type="component" value="Chromosome 1"/>
</dbReference>
<dbReference type="OrthoDB" id="10264956at2759"/>
<accession>A0A8J9VLD9</accession>
<sequence>MLNRFLMAGLAGGVLLMIYLLSKTNSFVARSVHKAVDTVTEDVDVLPNTENIDLSGKPTTADTGFYDKFYDQPEPRLGPFFNMSYSKISNLKRDPHWSSSFTYRQNPNWKNSTCNGSLQKRAFMSKEFGPIFRPDTQMLINSMLFNVNEYWRLKHWEIPYGYKSRNQNITYEEVRDTLNLFPAKDSIFNFSREGKPECLSCAVVGNGGMLNGSGMGREIDRHDFVFRVNQAYTRGYEDDVGSRTTHYMFFDRSLTPMRPDHYPVSQNITYIFVPCRIEDYSYLKRIGKGTNEFKAPPENVRVIHPDFMRYVHFVWMRVHAFRPTTGGIMAMVALHACDKLSLYGVGYNYKYSNHYFDTRYREFLSVLMSHDHIREIKLWDALDKEGIVYWYRRDVF</sequence>
<dbReference type="PANTHER" id="PTHR45941">
    <property type="entry name" value="ALPHA-N-ACETYLGALACTOSAMINIDE ALPHA-2,6-SIALYLTRANSFERASE 2-LIKE-RELATED"/>
    <property type="match status" value="1"/>
</dbReference>
<keyword evidence="7" id="KW-0735">Signal-anchor</keyword>